<proteinExistence type="predicted"/>
<dbReference type="Proteomes" id="UP000677054">
    <property type="component" value="Unassembled WGS sequence"/>
</dbReference>
<protein>
    <submittedName>
        <fullName evidence="1">Uncharacterized protein</fullName>
    </submittedName>
</protein>
<name>A0A7R9AFD7_9CRUS</name>
<dbReference type="EMBL" id="CAJPEV010005204">
    <property type="protein sequence ID" value="CAG0902881.1"/>
    <property type="molecule type" value="Genomic_DNA"/>
</dbReference>
<dbReference type="AlphaFoldDB" id="A0A7R9AFD7"/>
<keyword evidence="2" id="KW-1185">Reference proteome</keyword>
<evidence type="ECO:0000313" key="2">
    <source>
        <dbReference type="Proteomes" id="UP000677054"/>
    </source>
</evidence>
<sequence length="219" mass="24812">MEMEMENCSDDAEMQLEKGKMFVESLGDIVNQMLAREQGWVSLLLSERHHVLNTIQECADRSWVFFDSSSDEQNLTISNQFFVMQVTMHNKEILMAKPSLNFEYGGSSITVPREALEEIETSLHRRVGVVFVGYLNFHCVLARVVDPNCFATKGGFTKDNELQRPSWATYTVNTELGNRTTKQVNSLVLGVTIGSYNATYSFSRKASPFTHFLHLNPAP</sequence>
<accession>A0A7R9AFD7</accession>
<gene>
    <name evidence="1" type="ORF">DSTB1V02_LOCUS12796</name>
</gene>
<organism evidence="1">
    <name type="scientific">Darwinula stevensoni</name>
    <dbReference type="NCBI Taxonomy" id="69355"/>
    <lineage>
        <taxon>Eukaryota</taxon>
        <taxon>Metazoa</taxon>
        <taxon>Ecdysozoa</taxon>
        <taxon>Arthropoda</taxon>
        <taxon>Crustacea</taxon>
        <taxon>Oligostraca</taxon>
        <taxon>Ostracoda</taxon>
        <taxon>Podocopa</taxon>
        <taxon>Podocopida</taxon>
        <taxon>Darwinulocopina</taxon>
        <taxon>Darwinuloidea</taxon>
        <taxon>Darwinulidae</taxon>
        <taxon>Darwinula</taxon>
    </lineage>
</organism>
<reference evidence="1" key="1">
    <citation type="submission" date="2020-11" db="EMBL/GenBank/DDBJ databases">
        <authorList>
            <person name="Tran Van P."/>
        </authorList>
    </citation>
    <scope>NUCLEOTIDE SEQUENCE</scope>
</reference>
<dbReference type="EMBL" id="LR904721">
    <property type="protein sequence ID" value="CAD7253045.1"/>
    <property type="molecule type" value="Genomic_DNA"/>
</dbReference>
<evidence type="ECO:0000313" key="1">
    <source>
        <dbReference type="EMBL" id="CAD7253045.1"/>
    </source>
</evidence>